<accession>A0A9J6RQ53</accession>
<dbReference type="Gene3D" id="2.20.140.10">
    <property type="entry name" value="WGR domain"/>
    <property type="match status" value="1"/>
</dbReference>
<proteinExistence type="predicted"/>
<protein>
    <recommendedName>
        <fullName evidence="3">WGR domain-containing protein</fullName>
    </recommendedName>
</protein>
<name>A0A9J6RQ53_9GAMM</name>
<dbReference type="AlphaFoldDB" id="A0A9J6RQ53"/>
<keyword evidence="2" id="KW-1185">Reference proteome</keyword>
<sequence>MSNEFVVLHYQDGSSDKIWAINKVANADNSHTVWFGRRGTKLQSKKVGYKTWSALMQSKLDKGYREVENVTIDVENNVVVPFLQATEESEELPDALWYRVSNQVPVNVIRDYLNITIQLVSEHSNEELERLIQLPTYKALYAGKKSGGADYTEGPLALLLLFGLRRYLNDVAGSPLSTEIMQIANDGSELLPERFADIEDYVRSYAIGLFEHNGWFGNRTSGDWKEYVDGVAGQHNLSHYTSVTGIKPLAIAMGCIDAPIDLTVIRTETKAAFF</sequence>
<comment type="caution">
    <text evidence="1">The sequence shown here is derived from an EMBL/GenBank/DDBJ whole genome shotgun (WGS) entry which is preliminary data.</text>
</comment>
<reference evidence="1 2" key="1">
    <citation type="submission" date="2022-12" db="EMBL/GenBank/DDBJ databases">
        <title>Dasania phycosphaerae sp. nov., isolated from particulate material of the south coast of Korea.</title>
        <authorList>
            <person name="Jiang Y."/>
        </authorList>
    </citation>
    <scope>NUCLEOTIDE SEQUENCE [LARGE SCALE GENOMIC DNA]</scope>
    <source>
        <strain evidence="1 2">GY-19</strain>
    </source>
</reference>
<dbReference type="Proteomes" id="UP001069090">
    <property type="component" value="Unassembled WGS sequence"/>
</dbReference>
<dbReference type="RefSeq" id="WP_004748860.1">
    <property type="nucleotide sequence ID" value="NZ_JAPTGG010000013.1"/>
</dbReference>
<evidence type="ECO:0000313" key="1">
    <source>
        <dbReference type="EMBL" id="MCZ0866474.1"/>
    </source>
</evidence>
<gene>
    <name evidence="1" type="ORF">O0V09_14780</name>
</gene>
<organism evidence="1 2">
    <name type="scientific">Dasania phycosphaerae</name>
    <dbReference type="NCBI Taxonomy" id="2950436"/>
    <lineage>
        <taxon>Bacteria</taxon>
        <taxon>Pseudomonadati</taxon>
        <taxon>Pseudomonadota</taxon>
        <taxon>Gammaproteobacteria</taxon>
        <taxon>Cellvibrionales</taxon>
        <taxon>Spongiibacteraceae</taxon>
        <taxon>Dasania</taxon>
    </lineage>
</organism>
<dbReference type="GeneID" id="23447997"/>
<dbReference type="EMBL" id="JAPTGG010000013">
    <property type="protein sequence ID" value="MCZ0866474.1"/>
    <property type="molecule type" value="Genomic_DNA"/>
</dbReference>
<evidence type="ECO:0008006" key="3">
    <source>
        <dbReference type="Google" id="ProtNLM"/>
    </source>
</evidence>
<evidence type="ECO:0000313" key="2">
    <source>
        <dbReference type="Proteomes" id="UP001069090"/>
    </source>
</evidence>